<dbReference type="Gene3D" id="1.10.10.10">
    <property type="entry name" value="Winged helix-like DNA-binding domain superfamily/Winged helix DNA-binding domain"/>
    <property type="match status" value="1"/>
</dbReference>
<proteinExistence type="predicted"/>
<dbReference type="Proteomes" id="UP000225564">
    <property type="component" value="Segment"/>
</dbReference>
<dbReference type="InterPro" id="IPR036388">
    <property type="entry name" value="WH-like_DNA-bd_sf"/>
</dbReference>
<accession>A0A1W6JUU9</accession>
<evidence type="ECO:0000313" key="1">
    <source>
        <dbReference type="EMBL" id="ARM71048.1"/>
    </source>
</evidence>
<reference evidence="1 2" key="1">
    <citation type="submission" date="2017-02" db="EMBL/GenBank/DDBJ databases">
        <title>Comeplete genome sequence of Bacteriophage pVco-5, that infects Vibrio corallilyticus.</title>
        <authorList>
            <person name="Kim H.J."/>
            <person name="Park S.C."/>
        </authorList>
    </citation>
    <scope>NUCLEOTIDE SEQUENCE [LARGE SCALE GENOMIC DNA]</scope>
</reference>
<sequence length="207" mass="23976">METILLKTCSKCGEYKELTHYHKYPKGVYGVRAECKGCITARRHSKEGTVKQMYLRQRASSKKRGYTLPDYTEQELKQWLYDQPKFHEMYSIWVASGFKKELKPSVDRLDDYAPYTLSGIQLVTFQTNRDNYEQHRKEGKSTKGLMTAVDKLTLDGEMIKRYHSISAASRDNNNLHIGTIQSVCAGKTKTCGGFKWRYSLEPNNNKH</sequence>
<gene>
    <name evidence="1" type="ORF">pVco5_060</name>
</gene>
<organism evidence="1 2">
    <name type="scientific">Vibrio phage pVco-5</name>
    <dbReference type="NCBI Taxonomy" id="1965485"/>
    <lineage>
        <taxon>Viruses</taxon>
        <taxon>Duplodnaviria</taxon>
        <taxon>Heunggongvirae</taxon>
        <taxon>Uroviricota</taxon>
        <taxon>Caudoviricetes</taxon>
        <taxon>Schitoviridae</taxon>
        <taxon>Vicoquintavirus</taxon>
        <taxon>Vicoquintavirus Pvco5</taxon>
    </lineage>
</organism>
<name>A0A1W6JUU9_9CAUD</name>
<evidence type="ECO:0000313" key="2">
    <source>
        <dbReference type="Proteomes" id="UP000225564"/>
    </source>
</evidence>
<dbReference type="EMBL" id="KY612839">
    <property type="protein sequence ID" value="ARM71048.1"/>
    <property type="molecule type" value="Genomic_DNA"/>
</dbReference>
<keyword evidence="2" id="KW-1185">Reference proteome</keyword>
<protein>
    <submittedName>
        <fullName evidence="1">Uncharacterized protein</fullName>
    </submittedName>
</protein>